<protein>
    <submittedName>
        <fullName evidence="1">Uncharacterized protein</fullName>
    </submittedName>
</protein>
<evidence type="ECO:0000313" key="2">
    <source>
        <dbReference type="Proteomes" id="UP001054252"/>
    </source>
</evidence>
<evidence type="ECO:0000313" key="1">
    <source>
        <dbReference type="EMBL" id="GKV13323.1"/>
    </source>
</evidence>
<name>A0AAV5JPR2_9ROSI</name>
<organism evidence="1 2">
    <name type="scientific">Rubroshorea leprosula</name>
    <dbReference type="NCBI Taxonomy" id="152421"/>
    <lineage>
        <taxon>Eukaryota</taxon>
        <taxon>Viridiplantae</taxon>
        <taxon>Streptophyta</taxon>
        <taxon>Embryophyta</taxon>
        <taxon>Tracheophyta</taxon>
        <taxon>Spermatophyta</taxon>
        <taxon>Magnoliopsida</taxon>
        <taxon>eudicotyledons</taxon>
        <taxon>Gunneridae</taxon>
        <taxon>Pentapetalae</taxon>
        <taxon>rosids</taxon>
        <taxon>malvids</taxon>
        <taxon>Malvales</taxon>
        <taxon>Dipterocarpaceae</taxon>
        <taxon>Rubroshorea</taxon>
    </lineage>
</organism>
<gene>
    <name evidence="1" type="ORF">SLEP1_g24350</name>
</gene>
<comment type="caution">
    <text evidence="1">The sequence shown here is derived from an EMBL/GenBank/DDBJ whole genome shotgun (WGS) entry which is preliminary data.</text>
</comment>
<proteinExistence type="predicted"/>
<reference evidence="1 2" key="1">
    <citation type="journal article" date="2021" name="Commun. Biol.">
        <title>The genome of Shorea leprosula (Dipterocarpaceae) highlights the ecological relevance of drought in aseasonal tropical rainforests.</title>
        <authorList>
            <person name="Ng K.K.S."/>
            <person name="Kobayashi M.J."/>
            <person name="Fawcett J.A."/>
            <person name="Hatakeyama M."/>
            <person name="Paape T."/>
            <person name="Ng C.H."/>
            <person name="Ang C.C."/>
            <person name="Tnah L.H."/>
            <person name="Lee C.T."/>
            <person name="Nishiyama T."/>
            <person name="Sese J."/>
            <person name="O'Brien M.J."/>
            <person name="Copetti D."/>
            <person name="Mohd Noor M.I."/>
            <person name="Ong R.C."/>
            <person name="Putra M."/>
            <person name="Sireger I.Z."/>
            <person name="Indrioko S."/>
            <person name="Kosugi Y."/>
            <person name="Izuno A."/>
            <person name="Isagi Y."/>
            <person name="Lee S.L."/>
            <person name="Shimizu K.K."/>
        </authorList>
    </citation>
    <scope>NUCLEOTIDE SEQUENCE [LARGE SCALE GENOMIC DNA]</scope>
    <source>
        <strain evidence="1">214</strain>
    </source>
</reference>
<dbReference type="AlphaFoldDB" id="A0AAV5JPR2"/>
<dbReference type="Proteomes" id="UP001054252">
    <property type="component" value="Unassembled WGS sequence"/>
</dbReference>
<keyword evidence="2" id="KW-1185">Reference proteome</keyword>
<accession>A0AAV5JPR2</accession>
<sequence length="33" mass="3722">MRLPPTYLIPSPTKKLVTPTPFVIPSITRLSKK</sequence>
<dbReference type="EMBL" id="BPVZ01000038">
    <property type="protein sequence ID" value="GKV13323.1"/>
    <property type="molecule type" value="Genomic_DNA"/>
</dbReference>